<proteinExistence type="predicted"/>
<reference evidence="1" key="1">
    <citation type="submission" date="2023-03" db="EMBL/GenBank/DDBJ databases">
        <authorList>
            <person name="Steffen K."/>
            <person name="Cardenas P."/>
        </authorList>
    </citation>
    <scope>NUCLEOTIDE SEQUENCE</scope>
</reference>
<dbReference type="AlphaFoldDB" id="A0AA35WNX2"/>
<evidence type="ECO:0000313" key="2">
    <source>
        <dbReference type="Proteomes" id="UP001174909"/>
    </source>
</evidence>
<keyword evidence="2" id="KW-1185">Reference proteome</keyword>
<organism evidence="1 2">
    <name type="scientific">Geodia barretti</name>
    <name type="common">Barrett's horny sponge</name>
    <dbReference type="NCBI Taxonomy" id="519541"/>
    <lineage>
        <taxon>Eukaryota</taxon>
        <taxon>Metazoa</taxon>
        <taxon>Porifera</taxon>
        <taxon>Demospongiae</taxon>
        <taxon>Heteroscleromorpha</taxon>
        <taxon>Tetractinellida</taxon>
        <taxon>Astrophorina</taxon>
        <taxon>Geodiidae</taxon>
        <taxon>Geodia</taxon>
    </lineage>
</organism>
<evidence type="ECO:0000313" key="1">
    <source>
        <dbReference type="EMBL" id="CAI8023786.1"/>
    </source>
</evidence>
<name>A0AA35WNX2_GEOBA</name>
<sequence length="100" mass="11630">MMSEHSLRFKCFSDPENVLQKWLKAQNIIDVQVHSGEGEEVYFEIKKYKPHGMVQPAVLFVKPDMSVLAKWVQIPTKENFHGAKDRKPFPDIWAEAKAKM</sequence>
<gene>
    <name evidence="1" type="ORF">GBAR_LOCUS13885</name>
</gene>
<dbReference type="EMBL" id="CASHTH010002031">
    <property type="protein sequence ID" value="CAI8023786.1"/>
    <property type="molecule type" value="Genomic_DNA"/>
</dbReference>
<protein>
    <submittedName>
        <fullName evidence="1">Uncharacterized protein</fullName>
    </submittedName>
</protein>
<dbReference type="Proteomes" id="UP001174909">
    <property type="component" value="Unassembled WGS sequence"/>
</dbReference>
<comment type="caution">
    <text evidence="1">The sequence shown here is derived from an EMBL/GenBank/DDBJ whole genome shotgun (WGS) entry which is preliminary data.</text>
</comment>
<accession>A0AA35WNX2</accession>